<sequence length="312" mass="36522">MKSINDTLKGMSYPKKMEAEYEKFKDIVLQDPDVKQFLEQNRAFLNRKIFDQGLLKLFEFTTQSKQCEKCTGLKECVNMIQGYTPQLTLKNKQIIDLDYIRCPKKVLADMQKDKEKKVKSVYIPSELLNASFLEIYEDDQWRYKIKQQIWSFLKSYGVEKKLKGFYVHGGFGVGKTYILCAIANELADKGVSSMIVYFPEFIRELKSVMNNEIAFNEKLDAAKNTPILMLDDIGAESMTSWMRDEILGPILQHRMLDYLPTFFTSNLNLTELLRHYTYSQKGEEEGIKAQRILERIKYLTNEIELVDVNRRN</sequence>
<keyword evidence="4" id="KW-1185">Reference proteome</keyword>
<dbReference type="Proteomes" id="UP001597214">
    <property type="component" value="Unassembled WGS sequence"/>
</dbReference>
<feature type="domain" description="IstB-like ATP-binding" evidence="1">
    <location>
        <begin position="145"/>
        <end position="271"/>
    </location>
</feature>
<evidence type="ECO:0000313" key="4">
    <source>
        <dbReference type="Proteomes" id="UP001597214"/>
    </source>
</evidence>
<protein>
    <submittedName>
        <fullName evidence="3">Primosomal protein DnaI</fullName>
    </submittedName>
</protein>
<dbReference type="CDD" id="cd00009">
    <property type="entry name" value="AAA"/>
    <property type="match status" value="1"/>
</dbReference>
<dbReference type="InterPro" id="IPR027417">
    <property type="entry name" value="P-loop_NTPase"/>
</dbReference>
<dbReference type="SUPFAM" id="SSF52540">
    <property type="entry name" value="P-loop containing nucleoside triphosphate hydrolases"/>
    <property type="match status" value="1"/>
</dbReference>
<dbReference type="Gene3D" id="3.40.50.300">
    <property type="entry name" value="P-loop containing nucleotide triphosphate hydrolases"/>
    <property type="match status" value="1"/>
</dbReference>
<dbReference type="InterPro" id="IPR009928">
    <property type="entry name" value="DnaI_N"/>
</dbReference>
<name>A0ABW4LQS7_9BACI</name>
<evidence type="ECO:0000259" key="1">
    <source>
        <dbReference type="Pfam" id="PF01695"/>
    </source>
</evidence>
<feature type="domain" description="Primosomal DnaI N-terminal" evidence="2">
    <location>
        <begin position="1"/>
        <end position="99"/>
    </location>
</feature>
<comment type="caution">
    <text evidence="3">The sequence shown here is derived from an EMBL/GenBank/DDBJ whole genome shotgun (WGS) entry which is preliminary data.</text>
</comment>
<dbReference type="PANTHER" id="PTHR30050:SF8">
    <property type="entry name" value="PRIMOSOMAL PROTEIN DNAI"/>
    <property type="match status" value="1"/>
</dbReference>
<accession>A0ABW4LQS7</accession>
<evidence type="ECO:0000259" key="2">
    <source>
        <dbReference type="Pfam" id="PF07319"/>
    </source>
</evidence>
<dbReference type="Pfam" id="PF01695">
    <property type="entry name" value="IstB_IS21"/>
    <property type="match status" value="1"/>
</dbReference>
<gene>
    <name evidence="3" type="primary">dnaI</name>
    <name evidence="3" type="ORF">ACFSCX_11305</name>
</gene>
<organism evidence="3 4">
    <name type="scientific">Bacillus salitolerans</name>
    <dbReference type="NCBI Taxonomy" id="1437434"/>
    <lineage>
        <taxon>Bacteria</taxon>
        <taxon>Bacillati</taxon>
        <taxon>Bacillota</taxon>
        <taxon>Bacilli</taxon>
        <taxon>Bacillales</taxon>
        <taxon>Bacillaceae</taxon>
        <taxon>Bacillus</taxon>
    </lineage>
</organism>
<dbReference type="NCBIfam" id="NF006505">
    <property type="entry name" value="PRK08939.1"/>
    <property type="match status" value="1"/>
</dbReference>
<reference evidence="4" key="1">
    <citation type="journal article" date="2019" name="Int. J. Syst. Evol. Microbiol.">
        <title>The Global Catalogue of Microorganisms (GCM) 10K type strain sequencing project: providing services to taxonomists for standard genome sequencing and annotation.</title>
        <authorList>
            <consortium name="The Broad Institute Genomics Platform"/>
            <consortium name="The Broad Institute Genome Sequencing Center for Infectious Disease"/>
            <person name="Wu L."/>
            <person name="Ma J."/>
        </authorList>
    </citation>
    <scope>NUCLEOTIDE SEQUENCE [LARGE SCALE GENOMIC DNA]</scope>
    <source>
        <strain evidence="4">CCUG 49339</strain>
    </source>
</reference>
<proteinExistence type="predicted"/>
<evidence type="ECO:0000313" key="3">
    <source>
        <dbReference type="EMBL" id="MFD1737139.1"/>
    </source>
</evidence>
<dbReference type="EMBL" id="JBHUEM010000016">
    <property type="protein sequence ID" value="MFD1737139.1"/>
    <property type="molecule type" value="Genomic_DNA"/>
</dbReference>
<dbReference type="PANTHER" id="PTHR30050">
    <property type="entry name" value="CHROMOSOMAL REPLICATION INITIATOR PROTEIN DNAA"/>
    <property type="match status" value="1"/>
</dbReference>
<dbReference type="RefSeq" id="WP_377928336.1">
    <property type="nucleotide sequence ID" value="NZ_JBHUEM010000016.1"/>
</dbReference>
<dbReference type="InterPro" id="IPR002611">
    <property type="entry name" value="IstB_ATP-bd"/>
</dbReference>
<dbReference type="Pfam" id="PF07319">
    <property type="entry name" value="DnaI_N"/>
    <property type="match status" value="1"/>
</dbReference>